<sequence>YYYDTKLEECLPFRYEGCGGNKNNYQTPSSCYQACAKVDTERHSCGGGEKATGRCKSIKDCSKGSVCRMKTLRSGVCCERKREGAVFRNLFPVFFQKFAKTKLFFRRV</sequence>
<keyword evidence="3" id="KW-1185">Reference proteome</keyword>
<dbReference type="EMBL" id="KN569526">
    <property type="protein sequence ID" value="KHJ84219.1"/>
    <property type="molecule type" value="Genomic_DNA"/>
</dbReference>
<dbReference type="Pfam" id="PF00014">
    <property type="entry name" value="Kunitz_BPTI"/>
    <property type="match status" value="1"/>
</dbReference>
<dbReference type="AlphaFoldDB" id="A0A0B1SH27"/>
<feature type="domain" description="BPTI/Kunitz inhibitor" evidence="1">
    <location>
        <begin position="1"/>
        <end position="35"/>
    </location>
</feature>
<dbReference type="OrthoDB" id="4473401at2759"/>
<dbReference type="InterPro" id="IPR020901">
    <property type="entry name" value="Prtase_inh_Kunz-CS"/>
</dbReference>
<evidence type="ECO:0000313" key="3">
    <source>
        <dbReference type="Proteomes" id="UP000053660"/>
    </source>
</evidence>
<evidence type="ECO:0000259" key="1">
    <source>
        <dbReference type="PROSITE" id="PS50279"/>
    </source>
</evidence>
<dbReference type="PROSITE" id="PS50279">
    <property type="entry name" value="BPTI_KUNITZ_2"/>
    <property type="match status" value="1"/>
</dbReference>
<feature type="non-terminal residue" evidence="2">
    <location>
        <position position="1"/>
    </location>
</feature>
<dbReference type="GO" id="GO:0004867">
    <property type="term" value="F:serine-type endopeptidase inhibitor activity"/>
    <property type="evidence" value="ECO:0007669"/>
    <property type="project" value="InterPro"/>
</dbReference>
<accession>A0A0B1SH27</accession>
<dbReference type="InterPro" id="IPR002223">
    <property type="entry name" value="Kunitz_BPTI"/>
</dbReference>
<dbReference type="PANTHER" id="PTHR47248:SF7">
    <property type="entry name" value="BPTI_KUNITZ INHIBITOR DOMAIN-CONTAINING PROTEIN"/>
    <property type="match status" value="1"/>
</dbReference>
<dbReference type="Gene3D" id="4.10.410.10">
    <property type="entry name" value="Pancreatic trypsin inhibitor Kunitz domain"/>
    <property type="match status" value="1"/>
</dbReference>
<reference evidence="2 3" key="1">
    <citation type="submission" date="2014-03" db="EMBL/GenBank/DDBJ databases">
        <title>Draft genome of the hookworm Oesophagostomum dentatum.</title>
        <authorList>
            <person name="Mitreva M."/>
        </authorList>
    </citation>
    <scope>NUCLEOTIDE SEQUENCE [LARGE SCALE GENOMIC DNA]</scope>
    <source>
        <strain evidence="2 3">OD-Hann</strain>
    </source>
</reference>
<dbReference type="PROSITE" id="PS00280">
    <property type="entry name" value="BPTI_KUNITZ_1"/>
    <property type="match status" value="1"/>
</dbReference>
<dbReference type="PANTHER" id="PTHR47248">
    <property type="entry name" value="PROTEIN CBG06772"/>
    <property type="match status" value="1"/>
</dbReference>
<proteinExistence type="predicted"/>
<dbReference type="CDD" id="cd00109">
    <property type="entry name" value="Kunitz-type"/>
    <property type="match status" value="1"/>
</dbReference>
<protein>
    <submittedName>
        <fullName evidence="2">Kunitz/Bovine pancreatic trypsin inhibitor domain protein</fullName>
    </submittedName>
</protein>
<dbReference type="InterPro" id="IPR036880">
    <property type="entry name" value="Kunitz_BPTI_sf"/>
</dbReference>
<gene>
    <name evidence="2" type="ORF">OESDEN_16070</name>
</gene>
<dbReference type="InterPro" id="IPR052861">
    <property type="entry name" value="BPTI/Kunitz_domain"/>
</dbReference>
<dbReference type="Proteomes" id="UP000053660">
    <property type="component" value="Unassembled WGS sequence"/>
</dbReference>
<name>A0A0B1SH27_OESDE</name>
<dbReference type="SUPFAM" id="SSF57362">
    <property type="entry name" value="BPTI-like"/>
    <property type="match status" value="1"/>
</dbReference>
<organism evidence="2 3">
    <name type="scientific">Oesophagostomum dentatum</name>
    <name type="common">Nodular worm</name>
    <dbReference type="NCBI Taxonomy" id="61180"/>
    <lineage>
        <taxon>Eukaryota</taxon>
        <taxon>Metazoa</taxon>
        <taxon>Ecdysozoa</taxon>
        <taxon>Nematoda</taxon>
        <taxon>Chromadorea</taxon>
        <taxon>Rhabditida</taxon>
        <taxon>Rhabditina</taxon>
        <taxon>Rhabditomorpha</taxon>
        <taxon>Strongyloidea</taxon>
        <taxon>Strongylidae</taxon>
        <taxon>Oesophagostomum</taxon>
    </lineage>
</organism>
<evidence type="ECO:0000313" key="2">
    <source>
        <dbReference type="EMBL" id="KHJ84219.1"/>
    </source>
</evidence>